<gene>
    <name evidence="2" type="ORF">J2Z69_003295</name>
</gene>
<comment type="caution">
    <text evidence="2">The sequence shown here is derived from an EMBL/GenBank/DDBJ whole genome shotgun (WGS) entry which is preliminary data.</text>
</comment>
<proteinExistence type="predicted"/>
<keyword evidence="1" id="KW-0812">Transmembrane</keyword>
<sequence length="63" mass="7328">MGITALFLIIGVIFFVFMVLYSLIRMIPQFTKRRASLLALMLTIIGGYIWMNNFMDHLFVPMP</sequence>
<feature type="transmembrane region" description="Helical" evidence="1">
    <location>
        <begin position="36"/>
        <end position="55"/>
    </location>
</feature>
<evidence type="ECO:0000313" key="3">
    <source>
        <dbReference type="Proteomes" id="UP001519288"/>
    </source>
</evidence>
<keyword evidence="1" id="KW-1133">Transmembrane helix</keyword>
<accession>A0ABS4JKH9</accession>
<evidence type="ECO:0000313" key="2">
    <source>
        <dbReference type="EMBL" id="MBP2002223.1"/>
    </source>
</evidence>
<name>A0ABS4JKH9_9BACL</name>
<dbReference type="EMBL" id="JAGGLD010000007">
    <property type="protein sequence ID" value="MBP2002223.1"/>
    <property type="molecule type" value="Genomic_DNA"/>
</dbReference>
<dbReference type="RefSeq" id="WP_209864906.1">
    <property type="nucleotide sequence ID" value="NZ_JAGGLD010000007.1"/>
</dbReference>
<reference evidence="2 3" key="1">
    <citation type="submission" date="2021-03" db="EMBL/GenBank/DDBJ databases">
        <title>Genomic Encyclopedia of Type Strains, Phase IV (KMG-IV): sequencing the most valuable type-strain genomes for metagenomic binning, comparative biology and taxonomic classification.</title>
        <authorList>
            <person name="Goeker M."/>
        </authorList>
    </citation>
    <scope>NUCLEOTIDE SEQUENCE [LARGE SCALE GENOMIC DNA]</scope>
    <source>
        <strain evidence="2 3">DSM 26806</strain>
    </source>
</reference>
<dbReference type="Proteomes" id="UP001519288">
    <property type="component" value="Unassembled WGS sequence"/>
</dbReference>
<protein>
    <submittedName>
        <fullName evidence="2">TRAP-type C4-dicarboxylate transport system permease small subunit</fullName>
    </submittedName>
</protein>
<feature type="transmembrane region" description="Helical" evidence="1">
    <location>
        <begin position="6"/>
        <end position="24"/>
    </location>
</feature>
<organism evidence="2 3">
    <name type="scientific">Paenibacillus shirakamiensis</name>
    <dbReference type="NCBI Taxonomy" id="1265935"/>
    <lineage>
        <taxon>Bacteria</taxon>
        <taxon>Bacillati</taxon>
        <taxon>Bacillota</taxon>
        <taxon>Bacilli</taxon>
        <taxon>Bacillales</taxon>
        <taxon>Paenibacillaceae</taxon>
        <taxon>Paenibacillus</taxon>
    </lineage>
</organism>
<keyword evidence="1" id="KW-0472">Membrane</keyword>
<keyword evidence="3" id="KW-1185">Reference proteome</keyword>
<evidence type="ECO:0000256" key="1">
    <source>
        <dbReference type="SAM" id="Phobius"/>
    </source>
</evidence>